<comment type="catalytic activity">
    <reaction evidence="5">
        <text>a 3-(all-trans-polyprenyl)benzene-1,2-diol + S-adenosyl-L-methionine = a 2-methoxy-6-(all-trans-polyprenyl)phenol + S-adenosyl-L-homocysteine + H(+)</text>
        <dbReference type="Rhea" id="RHEA:31411"/>
        <dbReference type="Rhea" id="RHEA-COMP:9550"/>
        <dbReference type="Rhea" id="RHEA-COMP:9551"/>
        <dbReference type="ChEBI" id="CHEBI:15378"/>
        <dbReference type="ChEBI" id="CHEBI:57856"/>
        <dbReference type="ChEBI" id="CHEBI:59789"/>
        <dbReference type="ChEBI" id="CHEBI:62729"/>
        <dbReference type="ChEBI" id="CHEBI:62731"/>
        <dbReference type="EC" id="2.1.1.222"/>
    </reaction>
</comment>
<comment type="similarity">
    <text evidence="5">Belongs to the methyltransferase superfamily. UbiG/COQ3 family.</text>
</comment>
<dbReference type="SUPFAM" id="SSF53335">
    <property type="entry name" value="S-adenosyl-L-methionine-dependent methyltransferases"/>
    <property type="match status" value="1"/>
</dbReference>
<name>A0A0S2KE87_9GAMM</name>
<evidence type="ECO:0000256" key="1">
    <source>
        <dbReference type="ARBA" id="ARBA00022603"/>
    </source>
</evidence>
<comment type="catalytic activity">
    <reaction evidence="5">
        <text>a 3-demethylubiquinol + S-adenosyl-L-methionine = a ubiquinol + S-adenosyl-L-homocysteine + H(+)</text>
        <dbReference type="Rhea" id="RHEA:44380"/>
        <dbReference type="Rhea" id="RHEA-COMP:9566"/>
        <dbReference type="Rhea" id="RHEA-COMP:10914"/>
        <dbReference type="ChEBI" id="CHEBI:15378"/>
        <dbReference type="ChEBI" id="CHEBI:17976"/>
        <dbReference type="ChEBI" id="CHEBI:57856"/>
        <dbReference type="ChEBI" id="CHEBI:59789"/>
        <dbReference type="ChEBI" id="CHEBI:84422"/>
        <dbReference type="EC" id="2.1.1.64"/>
    </reaction>
</comment>
<dbReference type="Pfam" id="PF13489">
    <property type="entry name" value="Methyltransf_23"/>
    <property type="match status" value="1"/>
</dbReference>
<dbReference type="CDD" id="cd02440">
    <property type="entry name" value="AdoMet_MTases"/>
    <property type="match status" value="1"/>
</dbReference>
<dbReference type="Gene3D" id="3.40.50.150">
    <property type="entry name" value="Vaccinia Virus protein VP39"/>
    <property type="match status" value="1"/>
</dbReference>
<dbReference type="GO" id="GO:0010420">
    <property type="term" value="F:polyprenyldihydroxybenzoate methyltransferase activity"/>
    <property type="evidence" value="ECO:0007669"/>
    <property type="project" value="InterPro"/>
</dbReference>
<feature type="binding site" evidence="5">
    <location>
        <position position="59"/>
    </location>
    <ligand>
        <name>S-adenosyl-L-methionine</name>
        <dbReference type="ChEBI" id="CHEBI:59789"/>
    </ligand>
</feature>
<dbReference type="PATRIC" id="fig|1249552.3.peg.1643"/>
<evidence type="ECO:0000256" key="2">
    <source>
        <dbReference type="ARBA" id="ARBA00022679"/>
    </source>
</evidence>
<feature type="binding site" evidence="5">
    <location>
        <position position="40"/>
    </location>
    <ligand>
        <name>S-adenosyl-L-methionine</name>
        <dbReference type="ChEBI" id="CHEBI:59789"/>
    </ligand>
</feature>
<keyword evidence="7" id="KW-1185">Reference proteome</keyword>
<dbReference type="UniPathway" id="UPA00232"/>
<dbReference type="InterPro" id="IPR010233">
    <property type="entry name" value="UbiG_MeTrfase"/>
</dbReference>
<dbReference type="KEGG" id="pspi:PS2015_1638"/>
<keyword evidence="2 5" id="KW-0808">Transferase</keyword>
<dbReference type="GO" id="GO:0061542">
    <property type="term" value="F:3-demethylubiquinol 3-O-methyltransferase activity"/>
    <property type="evidence" value="ECO:0007669"/>
    <property type="project" value="UniProtKB-UniRule"/>
</dbReference>
<evidence type="ECO:0000256" key="5">
    <source>
        <dbReference type="HAMAP-Rule" id="MF_00472"/>
    </source>
</evidence>
<feature type="binding site" evidence="5">
    <location>
        <position position="80"/>
    </location>
    <ligand>
        <name>S-adenosyl-L-methionine</name>
        <dbReference type="ChEBI" id="CHEBI:59789"/>
    </ligand>
</feature>
<dbReference type="EMBL" id="CP013189">
    <property type="protein sequence ID" value="ALO46290.1"/>
    <property type="molecule type" value="Genomic_DNA"/>
</dbReference>
<comment type="function">
    <text evidence="5">O-methyltransferase that catalyzes the 2 O-methylation steps in the ubiquinone biosynthetic pathway.</text>
</comment>
<proteinExistence type="inferred from homology"/>
<organism evidence="6 7">
    <name type="scientific">Pseudohongiella spirulinae</name>
    <dbReference type="NCBI Taxonomy" id="1249552"/>
    <lineage>
        <taxon>Bacteria</taxon>
        <taxon>Pseudomonadati</taxon>
        <taxon>Pseudomonadota</taxon>
        <taxon>Gammaproteobacteria</taxon>
        <taxon>Pseudomonadales</taxon>
        <taxon>Pseudohongiellaceae</taxon>
        <taxon>Pseudohongiella</taxon>
    </lineage>
</organism>
<evidence type="ECO:0000313" key="6">
    <source>
        <dbReference type="EMBL" id="ALO46290.1"/>
    </source>
</evidence>
<keyword evidence="1 5" id="KW-0489">Methyltransferase</keyword>
<gene>
    <name evidence="5" type="primary">ubiG</name>
    <name evidence="6" type="ORF">PS2015_1638</name>
</gene>
<reference evidence="6 7" key="1">
    <citation type="submission" date="2015-11" db="EMBL/GenBank/DDBJ databases">
        <authorList>
            <person name="Zhang Y."/>
            <person name="Guo Z."/>
        </authorList>
    </citation>
    <scope>NUCLEOTIDE SEQUENCE [LARGE SCALE GENOMIC DNA]</scope>
    <source>
        <strain evidence="6 7">KCTC 32221</strain>
    </source>
</reference>
<dbReference type="EC" id="2.1.1.222" evidence="5"/>
<dbReference type="OrthoDB" id="9801538at2"/>
<dbReference type="PANTHER" id="PTHR43464:SF19">
    <property type="entry name" value="UBIQUINONE BIOSYNTHESIS O-METHYLTRANSFERASE, MITOCHONDRIAL"/>
    <property type="match status" value="1"/>
</dbReference>
<evidence type="ECO:0000313" key="7">
    <source>
        <dbReference type="Proteomes" id="UP000065641"/>
    </source>
</evidence>
<dbReference type="AlphaFoldDB" id="A0A0S2KE87"/>
<dbReference type="RefSeq" id="WP_058021742.1">
    <property type="nucleotide sequence ID" value="NZ_CP013189.1"/>
</dbReference>
<dbReference type="InterPro" id="IPR029063">
    <property type="entry name" value="SAM-dependent_MTases_sf"/>
</dbReference>
<dbReference type="Proteomes" id="UP000065641">
    <property type="component" value="Chromosome"/>
</dbReference>
<dbReference type="GO" id="GO:0032259">
    <property type="term" value="P:methylation"/>
    <property type="evidence" value="ECO:0007669"/>
    <property type="project" value="UniProtKB-KW"/>
</dbReference>
<keyword evidence="3 5" id="KW-0831">Ubiquinone biosynthesis</keyword>
<evidence type="ECO:0000256" key="4">
    <source>
        <dbReference type="ARBA" id="ARBA00022691"/>
    </source>
</evidence>
<dbReference type="EC" id="2.1.1.64" evidence="5"/>
<accession>A0A0S2KE87</accession>
<keyword evidence="4 5" id="KW-0949">S-adenosyl-L-methionine</keyword>
<dbReference type="GO" id="GO:0102208">
    <property type="term" value="F:2-polyprenyl-6-hydroxyphenol methylase activity"/>
    <property type="evidence" value="ECO:0007669"/>
    <property type="project" value="UniProtKB-EC"/>
</dbReference>
<dbReference type="STRING" id="1249552.PS2015_1638"/>
<dbReference type="FunFam" id="3.40.50.150:FF:000028">
    <property type="entry name" value="Ubiquinone biosynthesis O-methyltransferase"/>
    <property type="match status" value="1"/>
</dbReference>
<keyword evidence="6" id="KW-0830">Ubiquinone</keyword>
<dbReference type="NCBIfam" id="TIGR01983">
    <property type="entry name" value="UbiG"/>
    <property type="match status" value="1"/>
</dbReference>
<dbReference type="PANTHER" id="PTHR43464">
    <property type="entry name" value="METHYLTRANSFERASE"/>
    <property type="match status" value="1"/>
</dbReference>
<protein>
    <recommendedName>
        <fullName evidence="5">Ubiquinone biosynthesis O-methyltransferase</fullName>
    </recommendedName>
    <alternativeName>
        <fullName evidence="5">2-polyprenyl-6-hydroxyphenol methylase</fullName>
        <ecNumber evidence="5">2.1.1.222</ecNumber>
    </alternativeName>
    <alternativeName>
        <fullName evidence="5">3-demethylubiquinone 3-O-methyltransferase</fullName>
        <ecNumber evidence="5">2.1.1.64</ecNumber>
    </alternativeName>
</protein>
<dbReference type="HAMAP" id="MF_00472">
    <property type="entry name" value="UbiG"/>
    <property type="match status" value="1"/>
</dbReference>
<sequence>MTQTHTNRDDAEIRKFEALAARWWDPNSEFRPLHEINPLRMGFISRKINPAGQKCVDIGCGGGILSEALARQGAQVTAIDLAEASLSVARLHQLESGLDSIRYENISAEALAEQEPEQYDIVTCLEMLEHVPDPEAVVAACARLAKPGGQLFFSTINRNPKAWLFAIVGAEYVLNLLPRGTHDYAKFIKPSELANWCRHQQLEQGELIGMTYNPLTRKYKLEADVTVNYLAHYIKP</sequence>
<feature type="binding site" evidence="5">
    <location>
        <position position="125"/>
    </location>
    <ligand>
        <name>S-adenosyl-L-methionine</name>
        <dbReference type="ChEBI" id="CHEBI:59789"/>
    </ligand>
</feature>
<evidence type="ECO:0000256" key="3">
    <source>
        <dbReference type="ARBA" id="ARBA00022688"/>
    </source>
</evidence>
<comment type="pathway">
    <text evidence="5">Cofactor biosynthesis; ubiquinone biosynthesis.</text>
</comment>